<dbReference type="OrthoDB" id="1439134at2"/>
<organism evidence="1 2">
    <name type="scientific">Taibaiella chishuiensis</name>
    <dbReference type="NCBI Taxonomy" id="1434707"/>
    <lineage>
        <taxon>Bacteria</taxon>
        <taxon>Pseudomonadati</taxon>
        <taxon>Bacteroidota</taxon>
        <taxon>Chitinophagia</taxon>
        <taxon>Chitinophagales</taxon>
        <taxon>Chitinophagaceae</taxon>
        <taxon>Taibaiella</taxon>
    </lineage>
</organism>
<dbReference type="AlphaFoldDB" id="A0A2P8DCW8"/>
<evidence type="ECO:0000313" key="2">
    <source>
        <dbReference type="Proteomes" id="UP000240572"/>
    </source>
</evidence>
<dbReference type="Proteomes" id="UP000240572">
    <property type="component" value="Unassembled WGS sequence"/>
</dbReference>
<protein>
    <submittedName>
        <fullName evidence="1">Uncharacterized protein DUF4279</fullName>
    </submittedName>
</protein>
<evidence type="ECO:0000313" key="1">
    <source>
        <dbReference type="EMBL" id="PSK95068.1"/>
    </source>
</evidence>
<keyword evidence="2" id="KW-1185">Reference proteome</keyword>
<proteinExistence type="predicted"/>
<dbReference type="Pfam" id="PF14106">
    <property type="entry name" value="DUF4279"/>
    <property type="match status" value="1"/>
</dbReference>
<gene>
    <name evidence="1" type="ORF">B0I18_1011232</name>
</gene>
<name>A0A2P8DCW8_9BACT</name>
<sequence length="141" mass="16548">MKNEIILRFCIWGFEDRTPDDITRETGVTPLLTHVKGERKNPKFTALAKQNGWILGTPYDKYTPFEQQMNYLSELLAEKKDVFKPLCDQYYCEFSCALFVYADNGESTPQVHLTKQHNQLLKELDIEFDLDLYCYSDSDEE</sequence>
<comment type="caution">
    <text evidence="1">The sequence shown here is derived from an EMBL/GenBank/DDBJ whole genome shotgun (WGS) entry which is preliminary data.</text>
</comment>
<dbReference type="EMBL" id="PYGD01000001">
    <property type="protein sequence ID" value="PSK95068.1"/>
    <property type="molecule type" value="Genomic_DNA"/>
</dbReference>
<dbReference type="RefSeq" id="WP_106521741.1">
    <property type="nucleotide sequence ID" value="NZ_PYGD01000001.1"/>
</dbReference>
<reference evidence="1 2" key="1">
    <citation type="submission" date="2018-03" db="EMBL/GenBank/DDBJ databases">
        <title>Genomic Encyclopedia of Type Strains, Phase III (KMG-III): the genomes of soil and plant-associated and newly described type strains.</title>
        <authorList>
            <person name="Whitman W."/>
        </authorList>
    </citation>
    <scope>NUCLEOTIDE SEQUENCE [LARGE SCALE GENOMIC DNA]</scope>
    <source>
        <strain evidence="1 2">CGMCC 1.12700</strain>
    </source>
</reference>
<accession>A0A2P8DCW8</accession>
<dbReference type="InterPro" id="IPR025459">
    <property type="entry name" value="DUF4279"/>
</dbReference>